<protein>
    <submittedName>
        <fullName evidence="1">Uncharacterized protein</fullName>
    </submittedName>
</protein>
<evidence type="ECO:0000313" key="1">
    <source>
        <dbReference type="EMBL" id="KQB00978.1"/>
    </source>
</evidence>
<reference evidence="1 2" key="1">
    <citation type="journal article" date="2015" name="Genome Biol. Evol.">
        <title>The Dynamics of Genetic Interactions between Vibrio metoecus and Vibrio cholerae, Two Close Relatives Co-Occurring in the Environment.</title>
        <authorList>
            <person name="Orata F.D."/>
            <person name="Kirchberger P.C."/>
            <person name="Meheust R."/>
            <person name="Barlow E.J."/>
            <person name="Tarr C.L."/>
            <person name="Boucher Y."/>
        </authorList>
    </citation>
    <scope>NUCLEOTIDE SEQUENCE [LARGE SCALE GENOMIC DNA]</scope>
    <source>
        <strain evidence="1 2">YB5B04</strain>
    </source>
</reference>
<evidence type="ECO:0000313" key="2">
    <source>
        <dbReference type="Proteomes" id="UP000050491"/>
    </source>
</evidence>
<proteinExistence type="predicted"/>
<organism evidence="1 2">
    <name type="scientific">Vibrio metoecus</name>
    <dbReference type="NCBI Taxonomy" id="1481663"/>
    <lineage>
        <taxon>Bacteria</taxon>
        <taxon>Pseudomonadati</taxon>
        <taxon>Pseudomonadota</taxon>
        <taxon>Gammaproteobacteria</taxon>
        <taxon>Vibrionales</taxon>
        <taxon>Vibrionaceae</taxon>
        <taxon>Vibrio</taxon>
    </lineage>
</organism>
<sequence>MKSIAHELTVLVDKSKPFRSLLVKAEVGGSVELQYELDGERITAQTFTATGHYELVILRSGYLVPNNAHFSLV</sequence>
<accession>A0A0Q0YZ38</accession>
<dbReference type="PATRIC" id="fig|1481663.10.peg.2785"/>
<dbReference type="RefSeq" id="WP_000835321.1">
    <property type="nucleotide sequence ID" value="NZ_ACZT01000026.1"/>
</dbReference>
<dbReference type="EMBL" id="LBGP01000013">
    <property type="protein sequence ID" value="KQB00978.1"/>
    <property type="molecule type" value="Genomic_DNA"/>
</dbReference>
<dbReference type="AlphaFoldDB" id="A0A0Q0YZ38"/>
<comment type="caution">
    <text evidence="1">The sequence shown here is derived from an EMBL/GenBank/DDBJ whole genome shotgun (WGS) entry which is preliminary data.</text>
</comment>
<gene>
    <name evidence="1" type="ORF">XV92_10430</name>
</gene>
<dbReference type="Proteomes" id="UP000050491">
    <property type="component" value="Unassembled WGS sequence"/>
</dbReference>
<dbReference type="OrthoDB" id="9865154at2"/>
<name>A0A0Q0YZ38_VIBMT</name>